<evidence type="ECO:0000313" key="4">
    <source>
        <dbReference type="Proteomes" id="UP001597343"/>
    </source>
</evidence>
<feature type="domain" description="Glycosyl transferase family 1" evidence="1">
    <location>
        <begin position="216"/>
        <end position="377"/>
    </location>
</feature>
<dbReference type="Proteomes" id="UP001597343">
    <property type="component" value="Unassembled WGS sequence"/>
</dbReference>
<dbReference type="InterPro" id="IPR001296">
    <property type="entry name" value="Glyco_trans_1"/>
</dbReference>
<evidence type="ECO:0000259" key="2">
    <source>
        <dbReference type="Pfam" id="PF13439"/>
    </source>
</evidence>
<dbReference type="PANTHER" id="PTHR12526">
    <property type="entry name" value="GLYCOSYLTRANSFERASE"/>
    <property type="match status" value="1"/>
</dbReference>
<organism evidence="3 4">
    <name type="scientific">Tumebacillus lipolyticus</name>
    <dbReference type="NCBI Taxonomy" id="1280370"/>
    <lineage>
        <taxon>Bacteria</taxon>
        <taxon>Bacillati</taxon>
        <taxon>Bacillota</taxon>
        <taxon>Bacilli</taxon>
        <taxon>Bacillales</taxon>
        <taxon>Alicyclobacillaceae</taxon>
        <taxon>Tumebacillus</taxon>
    </lineage>
</organism>
<dbReference type="GO" id="GO:0016757">
    <property type="term" value="F:glycosyltransferase activity"/>
    <property type="evidence" value="ECO:0007669"/>
    <property type="project" value="UniProtKB-KW"/>
</dbReference>
<dbReference type="CDD" id="cd03801">
    <property type="entry name" value="GT4_PimA-like"/>
    <property type="match status" value="1"/>
</dbReference>
<dbReference type="EC" id="2.4.-.-" evidence="3"/>
<dbReference type="EMBL" id="JBHUIO010000002">
    <property type="protein sequence ID" value="MFD2168752.1"/>
    <property type="molecule type" value="Genomic_DNA"/>
</dbReference>
<keyword evidence="3" id="KW-0328">Glycosyltransferase</keyword>
<gene>
    <name evidence="3" type="ORF">ACFSOY_01805</name>
</gene>
<dbReference type="RefSeq" id="WP_386043747.1">
    <property type="nucleotide sequence ID" value="NZ_JBHUIO010000002.1"/>
</dbReference>
<accession>A0ABW4ZS22</accession>
<dbReference type="Gene3D" id="3.40.50.2000">
    <property type="entry name" value="Glycogen Phosphorylase B"/>
    <property type="match status" value="2"/>
</dbReference>
<reference evidence="4" key="1">
    <citation type="journal article" date="2019" name="Int. J. Syst. Evol. Microbiol.">
        <title>The Global Catalogue of Microorganisms (GCM) 10K type strain sequencing project: providing services to taxonomists for standard genome sequencing and annotation.</title>
        <authorList>
            <consortium name="The Broad Institute Genomics Platform"/>
            <consortium name="The Broad Institute Genome Sequencing Center for Infectious Disease"/>
            <person name="Wu L."/>
            <person name="Ma J."/>
        </authorList>
    </citation>
    <scope>NUCLEOTIDE SEQUENCE [LARGE SCALE GENOMIC DNA]</scope>
    <source>
        <strain evidence="4">CGMCC 1.13574</strain>
    </source>
</reference>
<proteinExistence type="predicted"/>
<comment type="caution">
    <text evidence="3">The sequence shown here is derived from an EMBL/GenBank/DDBJ whole genome shotgun (WGS) entry which is preliminary data.</text>
</comment>
<evidence type="ECO:0000259" key="1">
    <source>
        <dbReference type="Pfam" id="PF00534"/>
    </source>
</evidence>
<sequence>MKILLASYFALPNTGGLWTYVNQLKKIVEARGHEVDVLTQHPDGKHYYLIGQGTRFEKKPAQQAIAEHLASHYDRLLPALDPGILRMEMQRYLFEAAAAALDISRYDLFHTQDVISTRVLSRIKPPQAPLIATIHGYYSFELLQQGVIREPHSAHHRFSLAQESIGIASADLAILPSKWMKDIFLRDLSVSEKGLRVIPNGMDIRTFWAAMGRPTEQRKPHGKQVIAVVARLDRLKGHIHLLDALAELKARRGGWVCWLIGEGAGRKEIEMQIGQLGLQEDVELLGDRSDVPALLQLADLCVLPSLQENCPYSIMEAQVAGRTVIASEVGGIPEMIRPGATGYLTPPADSAALCNSIMHALADRAGCERIGATAKAWGSQQWSLETMRVRTMRLYQEILQGKAVQMRQAQFRSASLQQATSPAWLAQLGSSYPADYQLPDPTFVQVMRGL</sequence>
<dbReference type="Pfam" id="PF00534">
    <property type="entry name" value="Glycos_transf_1"/>
    <property type="match status" value="1"/>
</dbReference>
<feature type="domain" description="Glycosyltransferase subfamily 4-like N-terminal" evidence="2">
    <location>
        <begin position="15"/>
        <end position="204"/>
    </location>
</feature>
<dbReference type="Pfam" id="PF13439">
    <property type="entry name" value="Glyco_transf_4"/>
    <property type="match status" value="1"/>
</dbReference>
<keyword evidence="4" id="KW-1185">Reference proteome</keyword>
<keyword evidence="3" id="KW-0808">Transferase</keyword>
<evidence type="ECO:0000313" key="3">
    <source>
        <dbReference type="EMBL" id="MFD2168752.1"/>
    </source>
</evidence>
<protein>
    <submittedName>
        <fullName evidence="3">Glycosyltransferase family 4 protein</fullName>
        <ecNumber evidence="3">2.4.-.-</ecNumber>
    </submittedName>
</protein>
<dbReference type="InterPro" id="IPR028098">
    <property type="entry name" value="Glyco_trans_4-like_N"/>
</dbReference>
<dbReference type="SUPFAM" id="SSF53756">
    <property type="entry name" value="UDP-Glycosyltransferase/glycogen phosphorylase"/>
    <property type="match status" value="1"/>
</dbReference>
<name>A0ABW4ZS22_9BACL</name>